<evidence type="ECO:0000313" key="3">
    <source>
        <dbReference type="Proteomes" id="UP000682733"/>
    </source>
</evidence>
<proteinExistence type="predicted"/>
<dbReference type="AlphaFoldDB" id="A0A8S2UTX7"/>
<dbReference type="EMBL" id="CAJNOK010043168">
    <property type="protein sequence ID" value="CAF1568052.1"/>
    <property type="molecule type" value="Genomic_DNA"/>
</dbReference>
<evidence type="ECO:0000313" key="1">
    <source>
        <dbReference type="EMBL" id="CAF1568052.1"/>
    </source>
</evidence>
<dbReference type="EMBL" id="CAJOBA010065900">
    <property type="protein sequence ID" value="CAF4361597.1"/>
    <property type="molecule type" value="Genomic_DNA"/>
</dbReference>
<feature type="non-terminal residue" evidence="2">
    <location>
        <position position="101"/>
    </location>
</feature>
<sequence length="101" mass="12123">MYHTCKCTNFPLFTLYDQTYITKPKSLNQDLFCIGNETNNTIFNQLRYLYYRFRTITLINYKIIPTRAFQFVSFDTNSVTNTYITNNRNYIALIDVQQTQE</sequence>
<dbReference type="Proteomes" id="UP000677228">
    <property type="component" value="Unassembled WGS sequence"/>
</dbReference>
<name>A0A8S2UTX7_9BILA</name>
<gene>
    <name evidence="1" type="ORF">OVA965_LOCUS40196</name>
    <name evidence="2" type="ORF">TMI583_LOCUS41595</name>
</gene>
<accession>A0A8S2UTX7</accession>
<evidence type="ECO:0000313" key="2">
    <source>
        <dbReference type="EMBL" id="CAF4361597.1"/>
    </source>
</evidence>
<protein>
    <submittedName>
        <fullName evidence="2">Uncharacterized protein</fullName>
    </submittedName>
</protein>
<comment type="caution">
    <text evidence="2">The sequence shown here is derived from an EMBL/GenBank/DDBJ whole genome shotgun (WGS) entry which is preliminary data.</text>
</comment>
<dbReference type="Proteomes" id="UP000682733">
    <property type="component" value="Unassembled WGS sequence"/>
</dbReference>
<reference evidence="2" key="1">
    <citation type="submission" date="2021-02" db="EMBL/GenBank/DDBJ databases">
        <authorList>
            <person name="Nowell W R."/>
        </authorList>
    </citation>
    <scope>NUCLEOTIDE SEQUENCE</scope>
</reference>
<organism evidence="2 3">
    <name type="scientific">Didymodactylos carnosus</name>
    <dbReference type="NCBI Taxonomy" id="1234261"/>
    <lineage>
        <taxon>Eukaryota</taxon>
        <taxon>Metazoa</taxon>
        <taxon>Spiralia</taxon>
        <taxon>Gnathifera</taxon>
        <taxon>Rotifera</taxon>
        <taxon>Eurotatoria</taxon>
        <taxon>Bdelloidea</taxon>
        <taxon>Philodinida</taxon>
        <taxon>Philodinidae</taxon>
        <taxon>Didymodactylos</taxon>
    </lineage>
</organism>